<accession>A0A9D4QF99</accession>
<evidence type="ECO:0000313" key="1">
    <source>
        <dbReference type="EMBL" id="KAH7981822.1"/>
    </source>
</evidence>
<keyword evidence="2" id="KW-1185">Reference proteome</keyword>
<gene>
    <name evidence="1" type="ORF">HPB52_001177</name>
</gene>
<dbReference type="VEuPathDB" id="VectorBase:RSAN_044335"/>
<proteinExistence type="predicted"/>
<name>A0A9D4QF99_RHISA</name>
<organism evidence="1 2">
    <name type="scientific">Rhipicephalus sanguineus</name>
    <name type="common">Brown dog tick</name>
    <name type="synonym">Ixodes sanguineus</name>
    <dbReference type="NCBI Taxonomy" id="34632"/>
    <lineage>
        <taxon>Eukaryota</taxon>
        <taxon>Metazoa</taxon>
        <taxon>Ecdysozoa</taxon>
        <taxon>Arthropoda</taxon>
        <taxon>Chelicerata</taxon>
        <taxon>Arachnida</taxon>
        <taxon>Acari</taxon>
        <taxon>Parasitiformes</taxon>
        <taxon>Ixodida</taxon>
        <taxon>Ixodoidea</taxon>
        <taxon>Ixodidae</taxon>
        <taxon>Rhipicephalinae</taxon>
        <taxon>Rhipicephalus</taxon>
        <taxon>Rhipicephalus</taxon>
    </lineage>
</organism>
<dbReference type="Proteomes" id="UP000821837">
    <property type="component" value="Chromosome 1"/>
</dbReference>
<sequence length="171" mass="18841">MAEPARRARADFGRRPPAMPILRRQQQQHRGRAVFATLLVDGVGRAGVRCGSVDALFRRRPEGRVASPTAARCRSQERAPREAYGAGWAVGRRLGEETEDGTLESHMGYRFREVPLAVVNSVDEQTRYVVGHVSVRVTSGRESTSVDVSVPGRSVYGSTPSHIRIFVSSVR</sequence>
<comment type="caution">
    <text evidence="1">The sequence shown here is derived from an EMBL/GenBank/DDBJ whole genome shotgun (WGS) entry which is preliminary data.</text>
</comment>
<reference evidence="1" key="1">
    <citation type="journal article" date="2020" name="Cell">
        <title>Large-Scale Comparative Analyses of Tick Genomes Elucidate Their Genetic Diversity and Vector Capacities.</title>
        <authorList>
            <consortium name="Tick Genome and Microbiome Consortium (TIGMIC)"/>
            <person name="Jia N."/>
            <person name="Wang J."/>
            <person name="Shi W."/>
            <person name="Du L."/>
            <person name="Sun Y."/>
            <person name="Zhan W."/>
            <person name="Jiang J.F."/>
            <person name="Wang Q."/>
            <person name="Zhang B."/>
            <person name="Ji P."/>
            <person name="Bell-Sakyi L."/>
            <person name="Cui X.M."/>
            <person name="Yuan T.T."/>
            <person name="Jiang B.G."/>
            <person name="Yang W.F."/>
            <person name="Lam T.T."/>
            <person name="Chang Q.C."/>
            <person name="Ding S.J."/>
            <person name="Wang X.J."/>
            <person name="Zhu J.G."/>
            <person name="Ruan X.D."/>
            <person name="Zhao L."/>
            <person name="Wei J.T."/>
            <person name="Ye R.Z."/>
            <person name="Que T.C."/>
            <person name="Du C.H."/>
            <person name="Zhou Y.H."/>
            <person name="Cheng J.X."/>
            <person name="Dai P.F."/>
            <person name="Guo W.B."/>
            <person name="Han X.H."/>
            <person name="Huang E.J."/>
            <person name="Li L.F."/>
            <person name="Wei W."/>
            <person name="Gao Y.C."/>
            <person name="Liu J.Z."/>
            <person name="Shao H.Z."/>
            <person name="Wang X."/>
            <person name="Wang C.C."/>
            <person name="Yang T.C."/>
            <person name="Huo Q.B."/>
            <person name="Li W."/>
            <person name="Chen H.Y."/>
            <person name="Chen S.E."/>
            <person name="Zhou L.G."/>
            <person name="Ni X.B."/>
            <person name="Tian J.H."/>
            <person name="Sheng Y."/>
            <person name="Liu T."/>
            <person name="Pan Y.S."/>
            <person name="Xia L.Y."/>
            <person name="Li J."/>
            <person name="Zhao F."/>
            <person name="Cao W.C."/>
        </authorList>
    </citation>
    <scope>NUCLEOTIDE SEQUENCE</scope>
    <source>
        <strain evidence="1">Rsan-2018</strain>
    </source>
</reference>
<evidence type="ECO:0000313" key="2">
    <source>
        <dbReference type="Proteomes" id="UP000821837"/>
    </source>
</evidence>
<dbReference type="AlphaFoldDB" id="A0A9D4QF99"/>
<reference evidence="1" key="2">
    <citation type="submission" date="2021-09" db="EMBL/GenBank/DDBJ databases">
        <authorList>
            <person name="Jia N."/>
            <person name="Wang J."/>
            <person name="Shi W."/>
            <person name="Du L."/>
            <person name="Sun Y."/>
            <person name="Zhan W."/>
            <person name="Jiang J."/>
            <person name="Wang Q."/>
            <person name="Zhang B."/>
            <person name="Ji P."/>
            <person name="Sakyi L.B."/>
            <person name="Cui X."/>
            <person name="Yuan T."/>
            <person name="Jiang B."/>
            <person name="Yang W."/>
            <person name="Lam T.T.-Y."/>
            <person name="Chang Q."/>
            <person name="Ding S."/>
            <person name="Wang X."/>
            <person name="Zhu J."/>
            <person name="Ruan X."/>
            <person name="Zhao L."/>
            <person name="Wei J."/>
            <person name="Que T."/>
            <person name="Du C."/>
            <person name="Cheng J."/>
            <person name="Dai P."/>
            <person name="Han X."/>
            <person name="Huang E."/>
            <person name="Gao Y."/>
            <person name="Liu J."/>
            <person name="Shao H."/>
            <person name="Ye R."/>
            <person name="Li L."/>
            <person name="Wei W."/>
            <person name="Wang X."/>
            <person name="Wang C."/>
            <person name="Huo Q."/>
            <person name="Li W."/>
            <person name="Guo W."/>
            <person name="Chen H."/>
            <person name="Chen S."/>
            <person name="Zhou L."/>
            <person name="Zhou L."/>
            <person name="Ni X."/>
            <person name="Tian J."/>
            <person name="Zhou Y."/>
            <person name="Sheng Y."/>
            <person name="Liu T."/>
            <person name="Pan Y."/>
            <person name="Xia L."/>
            <person name="Li J."/>
            <person name="Zhao F."/>
            <person name="Cao W."/>
        </authorList>
    </citation>
    <scope>NUCLEOTIDE SEQUENCE</scope>
    <source>
        <strain evidence="1">Rsan-2018</strain>
        <tissue evidence="1">Larvae</tissue>
    </source>
</reference>
<dbReference type="EMBL" id="JABSTV010001245">
    <property type="protein sequence ID" value="KAH7981822.1"/>
    <property type="molecule type" value="Genomic_DNA"/>
</dbReference>
<protein>
    <submittedName>
        <fullName evidence="1">Uncharacterized protein</fullName>
    </submittedName>
</protein>